<dbReference type="GO" id="GO:0032993">
    <property type="term" value="C:protein-DNA complex"/>
    <property type="evidence" value="ECO:0007669"/>
    <property type="project" value="TreeGrafter"/>
</dbReference>
<gene>
    <name evidence="7" type="ORF">AKJ09_08115</name>
</gene>
<evidence type="ECO:0000313" key="7">
    <source>
        <dbReference type="EMBL" id="AKV01452.1"/>
    </source>
</evidence>
<sequence>MVDVWEDDYYLRVLPAGGDELVLLRVENRGTIDEPDVQISVQHGDEASASGAGVVQIVRMILGLDIDPEPIRVLGEAESKLRLTAMALRGMRPPRFPTLFEAFANVVPFQQVSLEAGLAITGRLVERFGRCVEVDGRSFHAFPTPGAVAESRLPTLRACGLSARKAESLRGIARSIASGELNGETIASMSTLDALRRLLELPGIGPWSAGLVLLRGLGRLDVFPSGDVGAERGLRSLLHLGPRAAFGRAVERFGDLRGYVYFYSLGSSLLAKGLIHPAPPAPRGRGSPAPRPRRSRAGA</sequence>
<dbReference type="GO" id="GO:0008725">
    <property type="term" value="F:DNA-3-methyladenine glycosylase activity"/>
    <property type="evidence" value="ECO:0007669"/>
    <property type="project" value="TreeGrafter"/>
</dbReference>
<keyword evidence="3" id="KW-0227">DNA damage</keyword>
<keyword evidence="4" id="KW-0234">DNA repair</keyword>
<feature type="region of interest" description="Disordered" evidence="5">
    <location>
        <begin position="277"/>
        <end position="299"/>
    </location>
</feature>
<dbReference type="Gene3D" id="1.10.1670.40">
    <property type="match status" value="1"/>
</dbReference>
<name>A0A0K1Q720_9BACT</name>
<comment type="catalytic activity">
    <reaction evidence="1">
        <text>Hydrolysis of alkylated DNA, releasing 3-methyladenine, 3-methylguanine, 7-methylguanine and 7-methyladenine.</text>
        <dbReference type="EC" id="3.2.2.21"/>
    </reaction>
</comment>
<dbReference type="PANTHER" id="PTHR43003">
    <property type="entry name" value="DNA-3-METHYLADENINE GLYCOSYLASE"/>
    <property type="match status" value="1"/>
</dbReference>
<dbReference type="PANTHER" id="PTHR43003:SF13">
    <property type="entry name" value="DNA-3-METHYLADENINE GLYCOSYLASE 2"/>
    <property type="match status" value="1"/>
</dbReference>
<dbReference type="STRING" id="1391654.AKJ09_08115"/>
<dbReference type="InterPro" id="IPR051912">
    <property type="entry name" value="Alkylbase_DNA_Glycosylase/TA"/>
</dbReference>
<dbReference type="SMART" id="SM00478">
    <property type="entry name" value="ENDO3c"/>
    <property type="match status" value="1"/>
</dbReference>
<evidence type="ECO:0000259" key="6">
    <source>
        <dbReference type="SMART" id="SM00478"/>
    </source>
</evidence>
<dbReference type="Proteomes" id="UP000064967">
    <property type="component" value="Chromosome"/>
</dbReference>
<accession>A0A0K1Q720</accession>
<dbReference type="Pfam" id="PF00730">
    <property type="entry name" value="HhH-GPD"/>
    <property type="match status" value="1"/>
</dbReference>
<dbReference type="InterPro" id="IPR003265">
    <property type="entry name" value="HhH-GPD_domain"/>
</dbReference>
<evidence type="ECO:0000256" key="1">
    <source>
        <dbReference type="ARBA" id="ARBA00000086"/>
    </source>
</evidence>
<dbReference type="OrthoDB" id="9811249at2"/>
<dbReference type="GO" id="GO:0005737">
    <property type="term" value="C:cytoplasm"/>
    <property type="evidence" value="ECO:0007669"/>
    <property type="project" value="TreeGrafter"/>
</dbReference>
<evidence type="ECO:0000256" key="5">
    <source>
        <dbReference type="SAM" id="MobiDB-lite"/>
    </source>
</evidence>
<dbReference type="AlphaFoldDB" id="A0A0K1Q720"/>
<organism evidence="7 8">
    <name type="scientific">Labilithrix luteola</name>
    <dbReference type="NCBI Taxonomy" id="1391654"/>
    <lineage>
        <taxon>Bacteria</taxon>
        <taxon>Pseudomonadati</taxon>
        <taxon>Myxococcota</taxon>
        <taxon>Polyangia</taxon>
        <taxon>Polyangiales</taxon>
        <taxon>Labilitrichaceae</taxon>
        <taxon>Labilithrix</taxon>
    </lineage>
</organism>
<protein>
    <recommendedName>
        <fullName evidence="2">DNA-3-methyladenine glycosylase II</fullName>
        <ecNumber evidence="2">3.2.2.21</ecNumber>
    </recommendedName>
</protein>
<dbReference type="Gene3D" id="1.10.340.30">
    <property type="entry name" value="Hypothetical protein, domain 2"/>
    <property type="match status" value="1"/>
</dbReference>
<keyword evidence="8" id="KW-1185">Reference proteome</keyword>
<dbReference type="CDD" id="cd00056">
    <property type="entry name" value="ENDO3c"/>
    <property type="match status" value="1"/>
</dbReference>
<feature type="domain" description="HhH-GPD" evidence="6">
    <location>
        <begin position="110"/>
        <end position="265"/>
    </location>
</feature>
<dbReference type="KEGG" id="llu:AKJ09_08115"/>
<evidence type="ECO:0000256" key="4">
    <source>
        <dbReference type="ARBA" id="ARBA00023204"/>
    </source>
</evidence>
<evidence type="ECO:0000313" key="8">
    <source>
        <dbReference type="Proteomes" id="UP000064967"/>
    </source>
</evidence>
<dbReference type="PATRIC" id="fig|1391654.3.peg.8228"/>
<dbReference type="EC" id="3.2.2.21" evidence="2"/>
<dbReference type="GO" id="GO:0006307">
    <property type="term" value="P:DNA alkylation repair"/>
    <property type="evidence" value="ECO:0007669"/>
    <property type="project" value="TreeGrafter"/>
</dbReference>
<evidence type="ECO:0000256" key="3">
    <source>
        <dbReference type="ARBA" id="ARBA00022763"/>
    </source>
</evidence>
<dbReference type="SUPFAM" id="SSF48150">
    <property type="entry name" value="DNA-glycosylase"/>
    <property type="match status" value="1"/>
</dbReference>
<dbReference type="InterPro" id="IPR011257">
    <property type="entry name" value="DNA_glycosylase"/>
</dbReference>
<proteinExistence type="predicted"/>
<reference evidence="7 8" key="1">
    <citation type="submission" date="2015-08" db="EMBL/GenBank/DDBJ databases">
        <authorList>
            <person name="Babu N.S."/>
            <person name="Beckwith C.J."/>
            <person name="Beseler K.G."/>
            <person name="Brison A."/>
            <person name="Carone J.V."/>
            <person name="Caskin T.P."/>
            <person name="Diamond M."/>
            <person name="Durham M.E."/>
            <person name="Foxe J.M."/>
            <person name="Go M."/>
            <person name="Henderson B.A."/>
            <person name="Jones I.B."/>
            <person name="McGettigan J.A."/>
            <person name="Micheletti S.J."/>
            <person name="Nasrallah M.E."/>
            <person name="Ortiz D."/>
            <person name="Piller C.R."/>
            <person name="Privatt S.R."/>
            <person name="Schneider S.L."/>
            <person name="Sharp S."/>
            <person name="Smith T.C."/>
            <person name="Stanton J.D."/>
            <person name="Ullery H.E."/>
            <person name="Wilson R.J."/>
            <person name="Serrano M.G."/>
            <person name="Buck G."/>
            <person name="Lee V."/>
            <person name="Wang Y."/>
            <person name="Carvalho R."/>
            <person name="Voegtly L."/>
            <person name="Shi R."/>
            <person name="Duckworth R."/>
            <person name="Johnson A."/>
            <person name="Loviza R."/>
            <person name="Walstead R."/>
            <person name="Shah Z."/>
            <person name="Kiflezghi M."/>
            <person name="Wade K."/>
            <person name="Ball S.L."/>
            <person name="Bradley K.W."/>
            <person name="Asai D.J."/>
            <person name="Bowman C.A."/>
            <person name="Russell D.A."/>
            <person name="Pope W.H."/>
            <person name="Jacobs-Sera D."/>
            <person name="Hendrix R.W."/>
            <person name="Hatfull G.F."/>
        </authorList>
    </citation>
    <scope>NUCLEOTIDE SEQUENCE [LARGE SCALE GENOMIC DNA]</scope>
    <source>
        <strain evidence="7 8">DSM 27648</strain>
    </source>
</reference>
<dbReference type="GO" id="GO:0043916">
    <property type="term" value="F:DNA-7-methylguanine glycosylase activity"/>
    <property type="evidence" value="ECO:0007669"/>
    <property type="project" value="TreeGrafter"/>
</dbReference>
<evidence type="ECO:0000256" key="2">
    <source>
        <dbReference type="ARBA" id="ARBA00012000"/>
    </source>
</evidence>
<dbReference type="GO" id="GO:0032131">
    <property type="term" value="F:alkylated DNA binding"/>
    <property type="evidence" value="ECO:0007669"/>
    <property type="project" value="TreeGrafter"/>
</dbReference>
<dbReference type="GO" id="GO:0006285">
    <property type="term" value="P:base-excision repair, AP site formation"/>
    <property type="evidence" value="ECO:0007669"/>
    <property type="project" value="TreeGrafter"/>
</dbReference>
<dbReference type="EMBL" id="CP012333">
    <property type="protein sequence ID" value="AKV01452.1"/>
    <property type="molecule type" value="Genomic_DNA"/>
</dbReference>